<feature type="domain" description="Gfo/Idh/MocA-like oxidoreductase N-terminal" evidence="1">
    <location>
        <begin position="1"/>
        <end position="118"/>
    </location>
</feature>
<gene>
    <name evidence="3" type="ORF">J2S06_001575</name>
</gene>
<dbReference type="Pfam" id="PF01408">
    <property type="entry name" value="GFO_IDH_MocA"/>
    <property type="match status" value="1"/>
</dbReference>
<proteinExistence type="predicted"/>
<dbReference type="EMBL" id="JAUSTR010000004">
    <property type="protein sequence ID" value="MDQ0162498.1"/>
    <property type="molecule type" value="Genomic_DNA"/>
</dbReference>
<evidence type="ECO:0000313" key="4">
    <source>
        <dbReference type="Proteomes" id="UP001225646"/>
    </source>
</evidence>
<feature type="domain" description="GFO/IDH/MocA-like oxidoreductase" evidence="2">
    <location>
        <begin position="158"/>
        <end position="229"/>
    </location>
</feature>
<evidence type="ECO:0000259" key="1">
    <source>
        <dbReference type="Pfam" id="PF01408"/>
    </source>
</evidence>
<reference evidence="3 4" key="1">
    <citation type="submission" date="2023-07" db="EMBL/GenBank/DDBJ databases">
        <title>Genomic Encyclopedia of Type Strains, Phase IV (KMG-IV): sequencing the most valuable type-strain genomes for metagenomic binning, comparative biology and taxonomic classification.</title>
        <authorList>
            <person name="Goeker M."/>
        </authorList>
    </citation>
    <scope>NUCLEOTIDE SEQUENCE [LARGE SCALE GENOMIC DNA]</scope>
    <source>
        <strain evidence="3 4">DSM 19092</strain>
    </source>
</reference>
<name>A0ABT9VNF4_9BACI</name>
<dbReference type="InterPro" id="IPR000683">
    <property type="entry name" value="Gfo/Idh/MocA-like_OxRdtase_N"/>
</dbReference>
<dbReference type="Pfam" id="PF22725">
    <property type="entry name" value="GFO_IDH_MocA_C3"/>
    <property type="match status" value="1"/>
</dbReference>
<dbReference type="Proteomes" id="UP001225646">
    <property type="component" value="Unassembled WGS sequence"/>
</dbReference>
<dbReference type="InterPro" id="IPR055170">
    <property type="entry name" value="GFO_IDH_MocA-like_dom"/>
</dbReference>
<dbReference type="Gene3D" id="3.30.360.10">
    <property type="entry name" value="Dihydrodipicolinate Reductase, domain 2"/>
    <property type="match status" value="1"/>
</dbReference>
<dbReference type="PANTHER" id="PTHR43377:SF1">
    <property type="entry name" value="BILIVERDIN REDUCTASE A"/>
    <property type="match status" value="1"/>
</dbReference>
<dbReference type="InterPro" id="IPR036291">
    <property type="entry name" value="NAD(P)-bd_dom_sf"/>
</dbReference>
<accession>A0ABT9VNF4</accession>
<dbReference type="InterPro" id="IPR051450">
    <property type="entry name" value="Gfo/Idh/MocA_Oxidoreductases"/>
</dbReference>
<dbReference type="SUPFAM" id="SSF55347">
    <property type="entry name" value="Glyceraldehyde-3-phosphate dehydrogenase-like, C-terminal domain"/>
    <property type="match status" value="1"/>
</dbReference>
<organism evidence="3 4">
    <name type="scientific">Aeribacillus alveayuensis</name>
    <dbReference type="NCBI Taxonomy" id="279215"/>
    <lineage>
        <taxon>Bacteria</taxon>
        <taxon>Bacillati</taxon>
        <taxon>Bacillota</taxon>
        <taxon>Bacilli</taxon>
        <taxon>Bacillales</taxon>
        <taxon>Bacillaceae</taxon>
        <taxon>Aeribacillus</taxon>
    </lineage>
</organism>
<dbReference type="PANTHER" id="PTHR43377">
    <property type="entry name" value="BILIVERDIN REDUCTASE A"/>
    <property type="match status" value="1"/>
</dbReference>
<dbReference type="RefSeq" id="WP_419151909.1">
    <property type="nucleotide sequence ID" value="NZ_JAUSTR010000004.1"/>
</dbReference>
<evidence type="ECO:0000313" key="3">
    <source>
        <dbReference type="EMBL" id="MDQ0162498.1"/>
    </source>
</evidence>
<evidence type="ECO:0000259" key="2">
    <source>
        <dbReference type="Pfam" id="PF22725"/>
    </source>
</evidence>
<dbReference type="SUPFAM" id="SSF51735">
    <property type="entry name" value="NAD(P)-binding Rossmann-fold domains"/>
    <property type="match status" value="1"/>
</dbReference>
<dbReference type="Gene3D" id="3.40.50.720">
    <property type="entry name" value="NAD(P)-binding Rossmann-like Domain"/>
    <property type="match status" value="1"/>
</dbReference>
<comment type="caution">
    <text evidence="3">The sequence shown here is derived from an EMBL/GenBank/DDBJ whole genome shotgun (WGS) entry which is preliminary data.</text>
</comment>
<protein>
    <submittedName>
        <fullName evidence="3">Dehydrogenase</fullName>
    </submittedName>
</protein>
<sequence length="318" mass="36321">MRVGVIGTGVMGENHVRVYSSLAHDCELIGVYDIDKNRANQVANQYKINSFANLDDLLQQVDAVSIAVPTIYHYEIGLRCIQNKVHILMEKPITSTVYQAKDLIKKANEAGVILQVGHIELYNPTIEVLKKIVENEEVISIDIHRMSPSLPRNKKIDVVQDLMIHDIYILYELLNDQIEHFYALGKIFENTTKHAMVISKFKSGVIAQLTSSFQTEEKIRTIRINTKKAFIQADLLDKKILITRSTNFYFDHLKAKYSQQNIIEKIVIPEKEPLKLQLLDFITCTKNKTTPTVTGEDGLTALCMTNQIIQFIKDHHKT</sequence>
<keyword evidence="4" id="KW-1185">Reference proteome</keyword>